<reference evidence="1 2" key="1">
    <citation type="journal article" date="2015" name="Int. Biodeterior. Biodegradation">
        <title>Physiological and genetic screening methods for the isolation of methyl tert-butyl ether-degrading bacteria for bioremediation purposes.</title>
        <authorList>
            <person name="Guisado I.M."/>
            <person name="Purswani J."/>
            <person name="Gonzalez Lopez J."/>
            <person name="Pozo C."/>
        </authorList>
    </citation>
    <scope>NUCLEOTIDE SEQUENCE [LARGE SCALE GENOMIC DNA]</scope>
    <source>
        <strain evidence="1 2">SH7</strain>
    </source>
</reference>
<protein>
    <submittedName>
        <fullName evidence="1">Uncharacterized protein</fullName>
    </submittedName>
</protein>
<comment type="caution">
    <text evidence="1">The sequence shown here is derived from an EMBL/GenBank/DDBJ whole genome shotgun (WGS) entry which is preliminary data.</text>
</comment>
<organism evidence="1 2">
    <name type="scientific">Paenibacillus etheri</name>
    <dbReference type="NCBI Taxonomy" id="1306852"/>
    <lineage>
        <taxon>Bacteria</taxon>
        <taxon>Bacillati</taxon>
        <taxon>Bacillota</taxon>
        <taxon>Bacilli</taxon>
        <taxon>Bacillales</taxon>
        <taxon>Paenibacillaceae</taxon>
        <taxon>Paenibacillus</taxon>
    </lineage>
</organism>
<evidence type="ECO:0000313" key="1">
    <source>
        <dbReference type="EMBL" id="KTD87332.1"/>
    </source>
</evidence>
<accession>A0A0W1B1A0</accession>
<evidence type="ECO:0000313" key="2">
    <source>
        <dbReference type="Proteomes" id="UP000054709"/>
    </source>
</evidence>
<dbReference type="EMBL" id="LCZJ02000018">
    <property type="protein sequence ID" value="KTD87332.1"/>
    <property type="molecule type" value="Genomic_DNA"/>
</dbReference>
<sequence length="81" mass="9482">MSKEYSRTYIESVKLEMLNRLGLKQVFFKEQIGDGLIFEAVGFDKGSKHRFCVRPKTKTIDEFISGKWMKVRSFTIKSVEI</sequence>
<proteinExistence type="predicted"/>
<dbReference type="AlphaFoldDB" id="A0A0W1B1A0"/>
<dbReference type="RefSeq" id="WP_042189863.1">
    <property type="nucleotide sequence ID" value="NZ_LCZJ02000018.1"/>
</dbReference>
<dbReference type="OrthoDB" id="2636517at2"/>
<gene>
    <name evidence="1" type="ORF">UQ64_10920</name>
</gene>
<name>A0A0W1B1A0_9BACL</name>
<keyword evidence="2" id="KW-1185">Reference proteome</keyword>
<dbReference type="Proteomes" id="UP000054709">
    <property type="component" value="Unassembled WGS sequence"/>
</dbReference>